<dbReference type="GO" id="GO:0016020">
    <property type="term" value="C:membrane"/>
    <property type="evidence" value="ECO:0007669"/>
    <property type="project" value="UniProtKB-SubCell"/>
</dbReference>
<keyword evidence="7" id="KW-1185">Reference proteome</keyword>
<dbReference type="AlphaFoldDB" id="A0A8B8ADL7"/>
<dbReference type="InterPro" id="IPR051423">
    <property type="entry name" value="CD225/Dispanin"/>
</dbReference>
<accession>A0A8B8ADL7</accession>
<evidence type="ECO:0000313" key="8">
    <source>
        <dbReference type="RefSeq" id="XP_022289250.1"/>
    </source>
</evidence>
<dbReference type="Pfam" id="PF04505">
    <property type="entry name" value="CD225"/>
    <property type="match status" value="1"/>
</dbReference>
<evidence type="ECO:0000256" key="3">
    <source>
        <dbReference type="ARBA" id="ARBA00022692"/>
    </source>
</evidence>
<proteinExistence type="inferred from homology"/>
<protein>
    <submittedName>
        <fullName evidence="8 9">Proline-rich transmembrane protein 1-like</fullName>
    </submittedName>
</protein>
<evidence type="ECO:0000256" key="4">
    <source>
        <dbReference type="ARBA" id="ARBA00022989"/>
    </source>
</evidence>
<sequence>MQSHEALKTGYGQHGNQYSYPGGQTYSNNTWTQSSQVAPAGVIVVQHQKDWLVPAIIATIFCFWPTGIGAIVYAVKANNAARRGEGEIATTYGRHAKTLIIVTIITGIIIIALSIVARVVLTIVYS</sequence>
<evidence type="ECO:0000256" key="2">
    <source>
        <dbReference type="ARBA" id="ARBA00006843"/>
    </source>
</evidence>
<evidence type="ECO:0000256" key="1">
    <source>
        <dbReference type="ARBA" id="ARBA00004370"/>
    </source>
</evidence>
<evidence type="ECO:0000256" key="6">
    <source>
        <dbReference type="SAM" id="Phobius"/>
    </source>
</evidence>
<feature type="transmembrane region" description="Helical" evidence="6">
    <location>
        <begin position="96"/>
        <end position="125"/>
    </location>
</feature>
<comment type="subcellular location">
    <subcellularLocation>
        <location evidence="1">Membrane</location>
    </subcellularLocation>
</comment>
<dbReference type="KEGG" id="cvn:111101175"/>
<dbReference type="RefSeq" id="XP_022289250.1">
    <property type="nucleotide sequence ID" value="XM_022433542.1"/>
</dbReference>
<dbReference type="InterPro" id="IPR007593">
    <property type="entry name" value="CD225/Dispanin_fam"/>
</dbReference>
<dbReference type="RefSeq" id="XP_022289251.1">
    <property type="nucleotide sequence ID" value="XM_022433543.1"/>
</dbReference>
<comment type="similarity">
    <text evidence="2">Belongs to the CD225/Dispanin family.</text>
</comment>
<keyword evidence="5 6" id="KW-0472">Membrane</keyword>
<dbReference type="Proteomes" id="UP000694844">
    <property type="component" value="Chromosome 6"/>
</dbReference>
<dbReference type="PANTHER" id="PTHR14948">
    <property type="entry name" value="NG5"/>
    <property type="match status" value="1"/>
</dbReference>
<feature type="transmembrane region" description="Helical" evidence="6">
    <location>
        <begin position="51"/>
        <end position="75"/>
    </location>
</feature>
<dbReference type="OrthoDB" id="10038436at2759"/>
<gene>
    <name evidence="8 9 10" type="primary">LOC111101175</name>
</gene>
<evidence type="ECO:0000313" key="9">
    <source>
        <dbReference type="RefSeq" id="XP_022289251.1"/>
    </source>
</evidence>
<name>A0A8B8ADL7_CRAVI</name>
<dbReference type="RefSeq" id="XP_022289252.1">
    <property type="nucleotide sequence ID" value="XM_022433544.1"/>
</dbReference>
<keyword evidence="3 6" id="KW-0812">Transmembrane</keyword>
<reference evidence="8 9" key="1">
    <citation type="submission" date="2025-04" db="UniProtKB">
        <authorList>
            <consortium name="RefSeq"/>
        </authorList>
    </citation>
    <scope>IDENTIFICATION</scope>
    <source>
        <tissue evidence="8 9">Whole sample</tissue>
    </source>
</reference>
<evidence type="ECO:0000256" key="5">
    <source>
        <dbReference type="ARBA" id="ARBA00023136"/>
    </source>
</evidence>
<dbReference type="PANTHER" id="PTHR14948:SF25">
    <property type="entry name" value="DUF4190 DOMAIN-CONTAINING PROTEIN"/>
    <property type="match status" value="1"/>
</dbReference>
<keyword evidence="4 6" id="KW-1133">Transmembrane helix</keyword>
<organism evidence="7 8">
    <name type="scientific">Crassostrea virginica</name>
    <name type="common">Eastern oyster</name>
    <dbReference type="NCBI Taxonomy" id="6565"/>
    <lineage>
        <taxon>Eukaryota</taxon>
        <taxon>Metazoa</taxon>
        <taxon>Spiralia</taxon>
        <taxon>Lophotrochozoa</taxon>
        <taxon>Mollusca</taxon>
        <taxon>Bivalvia</taxon>
        <taxon>Autobranchia</taxon>
        <taxon>Pteriomorphia</taxon>
        <taxon>Ostreida</taxon>
        <taxon>Ostreoidea</taxon>
        <taxon>Ostreidae</taxon>
        <taxon>Crassostrea</taxon>
    </lineage>
</organism>
<dbReference type="GeneID" id="111101175"/>
<evidence type="ECO:0000313" key="10">
    <source>
        <dbReference type="RefSeq" id="XP_022289252.1"/>
    </source>
</evidence>
<evidence type="ECO:0000313" key="7">
    <source>
        <dbReference type="Proteomes" id="UP000694844"/>
    </source>
</evidence>